<feature type="domain" description="N-acetyltransferase" evidence="3">
    <location>
        <begin position="1"/>
        <end position="145"/>
    </location>
</feature>
<evidence type="ECO:0000313" key="4">
    <source>
        <dbReference type="EMBL" id="ALG08797.1"/>
    </source>
</evidence>
<keyword evidence="5" id="KW-1185">Reference proteome</keyword>
<dbReference type="SUPFAM" id="SSF55729">
    <property type="entry name" value="Acyl-CoA N-acyltransferases (Nat)"/>
    <property type="match status" value="1"/>
</dbReference>
<evidence type="ECO:0000313" key="5">
    <source>
        <dbReference type="Proteomes" id="UP000063699"/>
    </source>
</evidence>
<dbReference type="STRING" id="860235.AOZ06_19430"/>
<reference evidence="4 5" key="1">
    <citation type="submission" date="2015-07" db="EMBL/GenBank/DDBJ databases">
        <title>Genome sequencing of Kibdelosporangium phytohabitans.</title>
        <authorList>
            <person name="Qin S."/>
            <person name="Xing K."/>
        </authorList>
    </citation>
    <scope>NUCLEOTIDE SEQUENCE [LARGE SCALE GENOMIC DNA]</scope>
    <source>
        <strain evidence="4 5">KLBMP1111</strain>
    </source>
</reference>
<dbReference type="EMBL" id="CP012752">
    <property type="protein sequence ID" value="ALG08797.1"/>
    <property type="molecule type" value="Genomic_DNA"/>
</dbReference>
<gene>
    <name evidence="4" type="ORF">AOZ06_19430</name>
</gene>
<dbReference type="PANTHER" id="PTHR43877">
    <property type="entry name" value="AMINOALKYLPHOSPHONATE N-ACETYLTRANSFERASE-RELATED-RELATED"/>
    <property type="match status" value="1"/>
</dbReference>
<dbReference type="Gene3D" id="3.40.630.30">
    <property type="match status" value="1"/>
</dbReference>
<dbReference type="Proteomes" id="UP000063699">
    <property type="component" value="Chromosome"/>
</dbReference>
<dbReference type="Pfam" id="PF00583">
    <property type="entry name" value="Acetyltransf_1"/>
    <property type="match status" value="1"/>
</dbReference>
<dbReference type="PROSITE" id="PS51186">
    <property type="entry name" value="GNAT"/>
    <property type="match status" value="1"/>
</dbReference>
<dbReference type="GO" id="GO:0016747">
    <property type="term" value="F:acyltransferase activity, transferring groups other than amino-acyl groups"/>
    <property type="evidence" value="ECO:0007669"/>
    <property type="project" value="InterPro"/>
</dbReference>
<dbReference type="AlphaFoldDB" id="A0A0N9I2U7"/>
<sequence>MISQATSEYRGTVEEIVHEAYAKWIEVTGGKPLPMQADYAALIDAGTVWLLDSTDGLIVLVDEPDDGVLLIENVAVRPAAQGKGLGRQLLAFAEEQARHRGLTAVRLYTNEKMTSNIALYLAFGYRETSREVRDGRHVVHMRKDV</sequence>
<evidence type="ECO:0000259" key="3">
    <source>
        <dbReference type="PROSITE" id="PS51186"/>
    </source>
</evidence>
<dbReference type="InterPro" id="IPR000182">
    <property type="entry name" value="GNAT_dom"/>
</dbReference>
<organism evidence="4 5">
    <name type="scientific">Kibdelosporangium phytohabitans</name>
    <dbReference type="NCBI Taxonomy" id="860235"/>
    <lineage>
        <taxon>Bacteria</taxon>
        <taxon>Bacillati</taxon>
        <taxon>Actinomycetota</taxon>
        <taxon>Actinomycetes</taxon>
        <taxon>Pseudonocardiales</taxon>
        <taxon>Pseudonocardiaceae</taxon>
        <taxon>Kibdelosporangium</taxon>
    </lineage>
</organism>
<evidence type="ECO:0000256" key="1">
    <source>
        <dbReference type="ARBA" id="ARBA00022679"/>
    </source>
</evidence>
<accession>A0A0N9I2U7</accession>
<dbReference type="PANTHER" id="PTHR43877:SF2">
    <property type="entry name" value="AMINOALKYLPHOSPHONATE N-ACETYLTRANSFERASE-RELATED"/>
    <property type="match status" value="1"/>
</dbReference>
<protein>
    <recommendedName>
        <fullName evidence="3">N-acetyltransferase domain-containing protein</fullName>
    </recommendedName>
</protein>
<evidence type="ECO:0000256" key="2">
    <source>
        <dbReference type="ARBA" id="ARBA00023315"/>
    </source>
</evidence>
<dbReference type="InterPro" id="IPR016181">
    <property type="entry name" value="Acyl_CoA_acyltransferase"/>
</dbReference>
<dbReference type="CDD" id="cd04301">
    <property type="entry name" value="NAT_SF"/>
    <property type="match status" value="1"/>
</dbReference>
<dbReference type="InterPro" id="IPR050832">
    <property type="entry name" value="Bact_Acetyltransf"/>
</dbReference>
<name>A0A0N9I2U7_9PSEU</name>
<proteinExistence type="predicted"/>
<dbReference type="RefSeq" id="WP_054290703.1">
    <property type="nucleotide sequence ID" value="NZ_CP012752.1"/>
</dbReference>
<keyword evidence="2" id="KW-0012">Acyltransferase</keyword>
<dbReference type="KEGG" id="kphy:AOZ06_19430"/>
<keyword evidence="1" id="KW-0808">Transferase</keyword>